<keyword evidence="1" id="KW-0732">Signal</keyword>
<dbReference type="InterPro" id="IPR041556">
    <property type="entry name" value="DsbG_N"/>
</dbReference>
<dbReference type="PANTHER" id="PTHR35272">
    <property type="entry name" value="THIOL:DISULFIDE INTERCHANGE PROTEIN DSBC-RELATED"/>
    <property type="match status" value="1"/>
</dbReference>
<protein>
    <recommendedName>
        <fullName evidence="2">Disulfide isomerase DsbG N-terminal domain-containing protein</fullName>
    </recommendedName>
</protein>
<proteinExistence type="predicted"/>
<reference evidence="3 4" key="1">
    <citation type="journal article" date="2014" name="Genome Announc.">
        <title>Draft genome sequences of eight enterohepatic helicobacter species isolated from both laboratory and wild rodents.</title>
        <authorList>
            <person name="Sheh A."/>
            <person name="Shen Z."/>
            <person name="Fox J.G."/>
        </authorList>
    </citation>
    <scope>NUCLEOTIDE SEQUENCE [LARGE SCALE GENOMIC DNA]</scope>
    <source>
        <strain evidence="3 4">MIT 09-6949</strain>
    </source>
</reference>
<evidence type="ECO:0000256" key="1">
    <source>
        <dbReference type="SAM" id="SignalP"/>
    </source>
</evidence>
<dbReference type="SUPFAM" id="SSF52833">
    <property type="entry name" value="Thioredoxin-like"/>
    <property type="match status" value="1"/>
</dbReference>
<feature type="signal peptide" evidence="1">
    <location>
        <begin position="1"/>
        <end position="21"/>
    </location>
</feature>
<dbReference type="Gene3D" id="3.10.450.520">
    <property type="match status" value="1"/>
</dbReference>
<dbReference type="EMBL" id="JRPR02000003">
    <property type="protein sequence ID" value="TLD96591.1"/>
    <property type="molecule type" value="Genomic_DNA"/>
</dbReference>
<dbReference type="RefSeq" id="WP_138109845.1">
    <property type="nucleotide sequence ID" value="NZ_JRPR02000003.1"/>
</dbReference>
<evidence type="ECO:0000313" key="3">
    <source>
        <dbReference type="EMBL" id="TLD96591.1"/>
    </source>
</evidence>
<feature type="chain" id="PRO_5020964947" description="Disulfide isomerase DsbG N-terminal domain-containing protein" evidence="1">
    <location>
        <begin position="22"/>
        <end position="228"/>
    </location>
</feature>
<accession>A0A4U8T9V0</accession>
<dbReference type="OrthoDB" id="9800545at2"/>
<evidence type="ECO:0000313" key="4">
    <source>
        <dbReference type="Proteomes" id="UP000029733"/>
    </source>
</evidence>
<dbReference type="Gene3D" id="3.40.30.10">
    <property type="entry name" value="Glutaredoxin"/>
    <property type="match status" value="1"/>
</dbReference>
<feature type="domain" description="Disulfide isomerase DsbG N-terminal" evidence="2">
    <location>
        <begin position="24"/>
        <end position="96"/>
    </location>
</feature>
<comment type="caution">
    <text evidence="3">The sequence shown here is derived from an EMBL/GenBank/DDBJ whole genome shotgun (WGS) entry which is preliminary data.</text>
</comment>
<sequence length="228" mass="25022">MRSVVLLLALLCALCASDVQELQKTLKANDIIGKVISSTSLGNGLDMVVIEAQNQEVPFFATSDGKVIFQPQVLFFQDKNTESKAQGFYAKVQEKQKAKTDIKLLEVFKSQSGKVFHFKAKKPSSKTLYIVADANCPYCREEFKKLEAHLEKANVEMVLVGFLGEDSMLKAANALKNKSGNQAKDIAMLSQLYQADIKGKPMDTQGAATLTQAVANTGVHSVPYIIER</sequence>
<dbReference type="InterPro" id="IPR036249">
    <property type="entry name" value="Thioredoxin-like_sf"/>
</dbReference>
<name>A0A4U8T9V0_9HELI</name>
<dbReference type="Proteomes" id="UP000029733">
    <property type="component" value="Unassembled WGS sequence"/>
</dbReference>
<dbReference type="PANTHER" id="PTHR35272:SF3">
    <property type="entry name" value="THIOL:DISULFIDE INTERCHANGE PROTEIN DSBC"/>
    <property type="match status" value="1"/>
</dbReference>
<evidence type="ECO:0000259" key="2">
    <source>
        <dbReference type="Pfam" id="PF18257"/>
    </source>
</evidence>
<keyword evidence="4" id="KW-1185">Reference proteome</keyword>
<dbReference type="InterPro" id="IPR051470">
    <property type="entry name" value="Thiol:disulfide_interchange"/>
</dbReference>
<organism evidence="3 4">
    <name type="scientific">Helicobacter jaachi</name>
    <dbReference type="NCBI Taxonomy" id="1677920"/>
    <lineage>
        <taxon>Bacteria</taxon>
        <taxon>Pseudomonadati</taxon>
        <taxon>Campylobacterota</taxon>
        <taxon>Epsilonproteobacteria</taxon>
        <taxon>Campylobacterales</taxon>
        <taxon>Helicobacteraceae</taxon>
        <taxon>Helicobacter</taxon>
    </lineage>
</organism>
<dbReference type="AlphaFoldDB" id="A0A4U8T9V0"/>
<dbReference type="Pfam" id="PF18257">
    <property type="entry name" value="DsbG_N"/>
    <property type="match status" value="1"/>
</dbReference>
<gene>
    <name evidence="3" type="ORF">LS71_005905</name>
</gene>